<dbReference type="InterPro" id="IPR011032">
    <property type="entry name" value="GroES-like_sf"/>
</dbReference>
<dbReference type="InterPro" id="IPR002364">
    <property type="entry name" value="Quin_OxRdtase/zeta-crystal_CS"/>
</dbReference>
<dbReference type="Pfam" id="PF13602">
    <property type="entry name" value="ADH_zinc_N_2"/>
    <property type="match status" value="1"/>
</dbReference>
<dbReference type="EMBL" id="CAFBLU010000009">
    <property type="protein sequence ID" value="CAB4870418.1"/>
    <property type="molecule type" value="Genomic_DNA"/>
</dbReference>
<dbReference type="GO" id="GO:0016491">
    <property type="term" value="F:oxidoreductase activity"/>
    <property type="evidence" value="ECO:0007669"/>
    <property type="project" value="UniProtKB-KW"/>
</dbReference>
<dbReference type="Gene3D" id="3.90.180.10">
    <property type="entry name" value="Medium-chain alcohol dehydrogenases, catalytic domain"/>
    <property type="match status" value="1"/>
</dbReference>
<accession>A0A6J7DLV7</accession>
<name>A0A6J7DLV7_9ZZZZ</name>
<proteinExistence type="predicted"/>
<evidence type="ECO:0000259" key="2">
    <source>
        <dbReference type="SMART" id="SM00829"/>
    </source>
</evidence>
<sequence>MRVVVIPGNGGPEVLTVENRPDPTPGPGEVLIGVAAAGVNFADTMARAGLYEDAPDLPAIVGYEVAGTVLDHGAGVDPATLPLGMRVMAGTRFGGYAEKVCVPVADALPLPDRFSFEQGAAFPVNYGTAWAGLLGYGSLRAGEKVLIHAAAGGVGIAATQIAKRTGAEIWGTSSPSKHKAIKAQGVDHAVDYTQKGWEKSLPKMDLVMDAIGGESLKRSYNLLRPGGRVVAFGASIVLPGDRKRLSAAIPQALRMIRGFNLMDQMGDSKAVIGLNMLRLWDDRGSLEPWITPLMEMIDDGTINPVVSDTVPFDNAPEAHRIIAERRNIGKVVLVP</sequence>
<dbReference type="SMART" id="SM00829">
    <property type="entry name" value="PKS_ER"/>
    <property type="match status" value="1"/>
</dbReference>
<dbReference type="Pfam" id="PF08240">
    <property type="entry name" value="ADH_N"/>
    <property type="match status" value="1"/>
</dbReference>
<dbReference type="InterPro" id="IPR052100">
    <property type="entry name" value="SV-ATPase_mito-regulator"/>
</dbReference>
<reference evidence="3" key="1">
    <citation type="submission" date="2020-05" db="EMBL/GenBank/DDBJ databases">
        <authorList>
            <person name="Chiriac C."/>
            <person name="Salcher M."/>
            <person name="Ghai R."/>
            <person name="Kavagutti S V."/>
        </authorList>
    </citation>
    <scope>NUCLEOTIDE SEQUENCE</scope>
</reference>
<dbReference type="PANTHER" id="PTHR44054">
    <property type="entry name" value="SYNAPTIC VESICLE MEMBRANE PROTEIN VAT-1 HOMOLOG-LIKE"/>
    <property type="match status" value="1"/>
</dbReference>
<protein>
    <submittedName>
        <fullName evidence="3">Unannotated protein</fullName>
    </submittedName>
</protein>
<dbReference type="GO" id="GO:0008270">
    <property type="term" value="F:zinc ion binding"/>
    <property type="evidence" value="ECO:0007669"/>
    <property type="project" value="InterPro"/>
</dbReference>
<keyword evidence="1" id="KW-0560">Oxidoreductase</keyword>
<gene>
    <name evidence="3" type="ORF">UFOPK3444_00689</name>
</gene>
<dbReference type="Gene3D" id="3.40.50.720">
    <property type="entry name" value="NAD(P)-binding Rossmann-like Domain"/>
    <property type="match status" value="1"/>
</dbReference>
<evidence type="ECO:0000313" key="3">
    <source>
        <dbReference type="EMBL" id="CAB4870418.1"/>
    </source>
</evidence>
<dbReference type="InterPro" id="IPR020843">
    <property type="entry name" value="ER"/>
</dbReference>
<evidence type="ECO:0000256" key="1">
    <source>
        <dbReference type="ARBA" id="ARBA00023002"/>
    </source>
</evidence>
<dbReference type="PROSITE" id="PS01162">
    <property type="entry name" value="QOR_ZETA_CRYSTAL"/>
    <property type="match status" value="1"/>
</dbReference>
<dbReference type="SUPFAM" id="SSF51735">
    <property type="entry name" value="NAD(P)-binding Rossmann-fold domains"/>
    <property type="match status" value="1"/>
</dbReference>
<feature type="domain" description="Enoyl reductase (ER)" evidence="2">
    <location>
        <begin position="10"/>
        <end position="333"/>
    </location>
</feature>
<organism evidence="3">
    <name type="scientific">freshwater metagenome</name>
    <dbReference type="NCBI Taxonomy" id="449393"/>
    <lineage>
        <taxon>unclassified sequences</taxon>
        <taxon>metagenomes</taxon>
        <taxon>ecological metagenomes</taxon>
    </lineage>
</organism>
<dbReference type="InterPro" id="IPR036291">
    <property type="entry name" value="NAD(P)-bd_dom_sf"/>
</dbReference>
<dbReference type="AlphaFoldDB" id="A0A6J7DLV7"/>
<dbReference type="PANTHER" id="PTHR44054:SF1">
    <property type="entry name" value="SYNAPTIC VESICLE MEMBRANE PROTEIN VAT-1 HOMOLOG"/>
    <property type="match status" value="1"/>
</dbReference>
<dbReference type="InterPro" id="IPR013154">
    <property type="entry name" value="ADH-like_N"/>
</dbReference>
<dbReference type="SUPFAM" id="SSF50129">
    <property type="entry name" value="GroES-like"/>
    <property type="match status" value="1"/>
</dbReference>